<sequence>MSTRTLTSVVTPDTVALNVFMFGYAGSSAVVPHTPLQQVWWTEDRINNTVTRETVISKFLSKDREKLGQPVSFGDGLTDDTYLEWILDKSRRLFLILSDIGIPEKIFDIIDRCWDDDDLPLTFEDVEELELGRRNEAQLVRRFHQVQYTYLLRQLYEGAHMTFGPNEVVPLEYMHKLPLAASLQQWTRVHLPFQPEERFTYDTLEAEFVQDVENAKYVEHDHIAPIWASYTARGHGFILTPFISEHTLKSFVDSRTPQQYTQLSKQERHVVIFEWMHCLADALAAIHRNGFIHTAVRPSNILIDAANGIAFSDIGSLKSFQRDKKNEGDESYNYAPPESYPSSRPYTDVTVASSDRSSEKSLDKSSEKPSTPTTPTDDNKKYFETALKKNLPPSRTAKSDIFGLGCVYLDILTFAVKKKASEFVKHRSTKKRAHGRGGSRVDASFHANLEKVHSWMSTVESAAFDFDDQIFGAVPQIIQLVRAMLSQNPDLRPTADEVRDRIYDVLMTYSRMPSLHCGGHPFDTVTSVPSISDDSPTAVERFPNQPRADSLSIRTKRYVATSFAKGSNSSRSVKSGRSERSNSSSTKAPLKLDVPQSRSENAWKQPLFTVM</sequence>
<evidence type="ECO:0000313" key="3">
    <source>
        <dbReference type="EMBL" id="KAF2458690.1"/>
    </source>
</evidence>
<dbReference type="Gene3D" id="1.10.510.10">
    <property type="entry name" value="Transferase(Phosphotransferase) domain 1"/>
    <property type="match status" value="1"/>
</dbReference>
<reference evidence="3" key="1">
    <citation type="journal article" date="2020" name="Stud. Mycol.">
        <title>101 Dothideomycetes genomes: a test case for predicting lifestyles and emergence of pathogens.</title>
        <authorList>
            <person name="Haridas S."/>
            <person name="Albert R."/>
            <person name="Binder M."/>
            <person name="Bloem J."/>
            <person name="Labutti K."/>
            <person name="Salamov A."/>
            <person name="Andreopoulos B."/>
            <person name="Baker S."/>
            <person name="Barry K."/>
            <person name="Bills G."/>
            <person name="Bluhm B."/>
            <person name="Cannon C."/>
            <person name="Castanera R."/>
            <person name="Culley D."/>
            <person name="Daum C."/>
            <person name="Ezra D."/>
            <person name="Gonzalez J."/>
            <person name="Henrissat B."/>
            <person name="Kuo A."/>
            <person name="Liang C."/>
            <person name="Lipzen A."/>
            <person name="Lutzoni F."/>
            <person name="Magnuson J."/>
            <person name="Mondo S."/>
            <person name="Nolan M."/>
            <person name="Ohm R."/>
            <person name="Pangilinan J."/>
            <person name="Park H.-J."/>
            <person name="Ramirez L."/>
            <person name="Alfaro M."/>
            <person name="Sun H."/>
            <person name="Tritt A."/>
            <person name="Yoshinaga Y."/>
            <person name="Zwiers L.-H."/>
            <person name="Turgeon B."/>
            <person name="Goodwin S."/>
            <person name="Spatafora J."/>
            <person name="Crous P."/>
            <person name="Grigoriev I."/>
        </authorList>
    </citation>
    <scope>NUCLEOTIDE SEQUENCE</scope>
    <source>
        <strain evidence="3">ATCC 16933</strain>
    </source>
</reference>
<dbReference type="SUPFAM" id="SSF56112">
    <property type="entry name" value="Protein kinase-like (PK-like)"/>
    <property type="match status" value="1"/>
</dbReference>
<dbReference type="AlphaFoldDB" id="A0A6A6P3T4"/>
<keyword evidence="3" id="KW-0418">Kinase</keyword>
<dbReference type="Proteomes" id="UP000799766">
    <property type="component" value="Unassembled WGS sequence"/>
</dbReference>
<dbReference type="OrthoDB" id="4062651at2759"/>
<dbReference type="InterPro" id="IPR053083">
    <property type="entry name" value="TF_kinase-domain_protein"/>
</dbReference>
<feature type="region of interest" description="Disordered" evidence="1">
    <location>
        <begin position="322"/>
        <end position="381"/>
    </location>
</feature>
<dbReference type="PROSITE" id="PS50011">
    <property type="entry name" value="PROTEIN_KINASE_DOM"/>
    <property type="match status" value="1"/>
</dbReference>
<dbReference type="PANTHER" id="PTHR44305:SF24">
    <property type="entry name" value="TYROSINE-PROTEIN KINASE C03B1.5-RELATED"/>
    <property type="match status" value="1"/>
</dbReference>
<dbReference type="PANTHER" id="PTHR44305">
    <property type="entry name" value="SI:DKEY-192D15.2-RELATED"/>
    <property type="match status" value="1"/>
</dbReference>
<dbReference type="InterPro" id="IPR011009">
    <property type="entry name" value="Kinase-like_dom_sf"/>
</dbReference>
<feature type="compositionally biased region" description="Basic and acidic residues" evidence="1">
    <location>
        <begin position="356"/>
        <end position="367"/>
    </location>
</feature>
<evidence type="ECO:0000256" key="1">
    <source>
        <dbReference type="SAM" id="MobiDB-lite"/>
    </source>
</evidence>
<evidence type="ECO:0000259" key="2">
    <source>
        <dbReference type="PROSITE" id="PS50011"/>
    </source>
</evidence>
<dbReference type="InterPro" id="IPR000719">
    <property type="entry name" value="Prot_kinase_dom"/>
</dbReference>
<dbReference type="EMBL" id="MU001677">
    <property type="protein sequence ID" value="KAF2458690.1"/>
    <property type="molecule type" value="Genomic_DNA"/>
</dbReference>
<keyword evidence="3" id="KW-0808">Transferase</keyword>
<dbReference type="GO" id="GO:0005524">
    <property type="term" value="F:ATP binding"/>
    <property type="evidence" value="ECO:0007669"/>
    <property type="project" value="InterPro"/>
</dbReference>
<feature type="compositionally biased region" description="Low complexity" evidence="1">
    <location>
        <begin position="567"/>
        <end position="585"/>
    </location>
</feature>
<dbReference type="Pfam" id="PF00069">
    <property type="entry name" value="Pkinase"/>
    <property type="match status" value="1"/>
</dbReference>
<dbReference type="SMART" id="SM00220">
    <property type="entry name" value="S_TKc"/>
    <property type="match status" value="1"/>
</dbReference>
<proteinExistence type="predicted"/>
<feature type="region of interest" description="Disordered" evidence="1">
    <location>
        <begin position="527"/>
        <end position="550"/>
    </location>
</feature>
<accession>A0A6A6P3T4</accession>
<protein>
    <submittedName>
        <fullName evidence="3">Kinase-like domain-containing protein</fullName>
    </submittedName>
</protein>
<name>A0A6A6P3T4_9PEZI</name>
<feature type="domain" description="Protein kinase" evidence="2">
    <location>
        <begin position="123"/>
        <end position="506"/>
    </location>
</feature>
<feature type="region of interest" description="Disordered" evidence="1">
    <location>
        <begin position="564"/>
        <end position="598"/>
    </location>
</feature>
<organism evidence="3 4">
    <name type="scientific">Lineolata rhizophorae</name>
    <dbReference type="NCBI Taxonomy" id="578093"/>
    <lineage>
        <taxon>Eukaryota</taxon>
        <taxon>Fungi</taxon>
        <taxon>Dikarya</taxon>
        <taxon>Ascomycota</taxon>
        <taxon>Pezizomycotina</taxon>
        <taxon>Dothideomycetes</taxon>
        <taxon>Dothideomycetes incertae sedis</taxon>
        <taxon>Lineolatales</taxon>
        <taxon>Lineolataceae</taxon>
        <taxon>Lineolata</taxon>
    </lineage>
</organism>
<dbReference type="GO" id="GO:0004672">
    <property type="term" value="F:protein kinase activity"/>
    <property type="evidence" value="ECO:0007669"/>
    <property type="project" value="InterPro"/>
</dbReference>
<gene>
    <name evidence="3" type="ORF">BDY21DRAFT_414479</name>
</gene>
<evidence type="ECO:0000313" key="4">
    <source>
        <dbReference type="Proteomes" id="UP000799766"/>
    </source>
</evidence>
<keyword evidence="4" id="KW-1185">Reference proteome</keyword>